<dbReference type="SUPFAM" id="SSF55961">
    <property type="entry name" value="Bet v1-like"/>
    <property type="match status" value="1"/>
</dbReference>
<comment type="caution">
    <text evidence="3">The sequence shown here is derived from an EMBL/GenBank/DDBJ whole genome shotgun (WGS) entry which is preliminary data.</text>
</comment>
<name>A0ABW2YYY4_9SPHI</name>
<dbReference type="EMBL" id="JBHTHU010000006">
    <property type="protein sequence ID" value="MFD0750438.1"/>
    <property type="molecule type" value="Genomic_DNA"/>
</dbReference>
<protein>
    <submittedName>
        <fullName evidence="3">SRPBCC domain-containing protein</fullName>
    </submittedName>
</protein>
<proteinExistence type="inferred from homology"/>
<evidence type="ECO:0000313" key="3">
    <source>
        <dbReference type="EMBL" id="MFD0750438.1"/>
    </source>
</evidence>
<gene>
    <name evidence="3" type="ORF">ACFQZS_09815</name>
</gene>
<accession>A0ABW2YYY4</accession>
<dbReference type="InterPro" id="IPR013538">
    <property type="entry name" value="ASHA1/2-like_C"/>
</dbReference>
<sequence length="142" mass="16619">MKTEPFIIERTYDAPVNAVWQALTDKVKMKAWYFDVDDFKPELGFTFHFWGEDKGVRFEHECEVTEAVFERKIAYSWRYPDYPGNSLVSIELFDEGHQTKVKLTHSGIESFPQDNSSFARDSFAKGWTYILGTSLKDYLQAH</sequence>
<reference evidence="4" key="1">
    <citation type="journal article" date="2019" name="Int. J. Syst. Evol. Microbiol.">
        <title>The Global Catalogue of Microorganisms (GCM) 10K type strain sequencing project: providing services to taxonomists for standard genome sequencing and annotation.</title>
        <authorList>
            <consortium name="The Broad Institute Genomics Platform"/>
            <consortium name="The Broad Institute Genome Sequencing Center for Infectious Disease"/>
            <person name="Wu L."/>
            <person name="Ma J."/>
        </authorList>
    </citation>
    <scope>NUCLEOTIDE SEQUENCE [LARGE SCALE GENOMIC DNA]</scope>
    <source>
        <strain evidence="4">CCUG 63418</strain>
    </source>
</reference>
<feature type="domain" description="Activator of Hsp90 ATPase homologue 1/2-like C-terminal" evidence="2">
    <location>
        <begin position="13"/>
        <end position="140"/>
    </location>
</feature>
<dbReference type="RefSeq" id="WP_377099708.1">
    <property type="nucleotide sequence ID" value="NZ_JBHTHU010000006.1"/>
</dbReference>
<dbReference type="Proteomes" id="UP001596958">
    <property type="component" value="Unassembled WGS sequence"/>
</dbReference>
<evidence type="ECO:0000256" key="1">
    <source>
        <dbReference type="ARBA" id="ARBA00006817"/>
    </source>
</evidence>
<comment type="similarity">
    <text evidence="1">Belongs to the AHA1 family.</text>
</comment>
<dbReference type="InterPro" id="IPR023393">
    <property type="entry name" value="START-like_dom_sf"/>
</dbReference>
<dbReference type="CDD" id="cd07814">
    <property type="entry name" value="SRPBCC_CalC_Aha1-like"/>
    <property type="match status" value="1"/>
</dbReference>
<evidence type="ECO:0000259" key="2">
    <source>
        <dbReference type="Pfam" id="PF08327"/>
    </source>
</evidence>
<organism evidence="3 4">
    <name type="scientific">Mucilaginibacter calamicampi</name>
    <dbReference type="NCBI Taxonomy" id="1302352"/>
    <lineage>
        <taxon>Bacteria</taxon>
        <taxon>Pseudomonadati</taxon>
        <taxon>Bacteroidota</taxon>
        <taxon>Sphingobacteriia</taxon>
        <taxon>Sphingobacteriales</taxon>
        <taxon>Sphingobacteriaceae</taxon>
        <taxon>Mucilaginibacter</taxon>
    </lineage>
</organism>
<evidence type="ECO:0000313" key="4">
    <source>
        <dbReference type="Proteomes" id="UP001596958"/>
    </source>
</evidence>
<dbReference type="Gene3D" id="3.30.530.20">
    <property type="match status" value="1"/>
</dbReference>
<keyword evidence="4" id="KW-1185">Reference proteome</keyword>
<dbReference type="Pfam" id="PF08327">
    <property type="entry name" value="AHSA1"/>
    <property type="match status" value="1"/>
</dbReference>